<dbReference type="InterPro" id="IPR047795">
    <property type="entry name" value="Put_SteA-like"/>
</dbReference>
<dbReference type="Pfam" id="PF12555">
    <property type="entry name" value="SteA-like_C"/>
    <property type="match status" value="1"/>
</dbReference>
<dbReference type="InterPro" id="IPR022215">
    <property type="entry name" value="SteA-like_C"/>
</dbReference>
<keyword evidence="4" id="KW-0067">ATP-binding</keyword>
<evidence type="ECO:0000256" key="2">
    <source>
        <dbReference type="ARBA" id="ARBA00022741"/>
    </source>
</evidence>
<keyword evidence="1" id="KW-0808">Transferase</keyword>
<feature type="transmembrane region" description="Helical" evidence="5">
    <location>
        <begin position="355"/>
        <end position="377"/>
    </location>
</feature>
<dbReference type="EMBL" id="JBHSHC010000119">
    <property type="protein sequence ID" value="MFC4769211.1"/>
    <property type="molecule type" value="Genomic_DNA"/>
</dbReference>
<evidence type="ECO:0000259" key="6">
    <source>
        <dbReference type="Pfam" id="PF04263"/>
    </source>
</evidence>
<feature type="domain" description="Thiamin pyrophosphokinase catalytic" evidence="6">
    <location>
        <begin position="210"/>
        <end position="250"/>
    </location>
</feature>
<evidence type="ECO:0000259" key="7">
    <source>
        <dbReference type="Pfam" id="PF12555"/>
    </source>
</evidence>
<evidence type="ECO:0000313" key="8">
    <source>
        <dbReference type="EMBL" id="MFC4769211.1"/>
    </source>
</evidence>
<evidence type="ECO:0000256" key="1">
    <source>
        <dbReference type="ARBA" id="ARBA00022679"/>
    </source>
</evidence>
<gene>
    <name evidence="8" type="primary">steA</name>
    <name evidence="8" type="ORF">ACFO8Q_17925</name>
</gene>
<evidence type="ECO:0000313" key="9">
    <source>
        <dbReference type="Proteomes" id="UP001596002"/>
    </source>
</evidence>
<reference evidence="9" key="1">
    <citation type="journal article" date="2019" name="Int. J. Syst. Evol. Microbiol.">
        <title>The Global Catalogue of Microorganisms (GCM) 10K type strain sequencing project: providing services to taxonomists for standard genome sequencing and annotation.</title>
        <authorList>
            <consortium name="The Broad Institute Genomics Platform"/>
            <consortium name="The Broad Institute Genome Sequencing Center for Infectious Disease"/>
            <person name="Wu L."/>
            <person name="Ma J."/>
        </authorList>
    </citation>
    <scope>NUCLEOTIDE SEQUENCE [LARGE SCALE GENOMIC DNA]</scope>
    <source>
        <strain evidence="9">WYCCWR 12678</strain>
    </source>
</reference>
<dbReference type="InterPro" id="IPR036759">
    <property type="entry name" value="TPK_catalytic_sf"/>
</dbReference>
<keyword evidence="5" id="KW-1133">Transmembrane helix</keyword>
<feature type="domain" description="SteA-like C-terminal" evidence="7">
    <location>
        <begin position="341"/>
        <end position="391"/>
    </location>
</feature>
<dbReference type="Gene3D" id="3.40.50.10240">
    <property type="entry name" value="Thiamin pyrophosphokinase, catalytic domain"/>
    <property type="match status" value="1"/>
</dbReference>
<evidence type="ECO:0000256" key="3">
    <source>
        <dbReference type="ARBA" id="ARBA00022777"/>
    </source>
</evidence>
<name>A0ABV9Q3Y4_9BACL</name>
<accession>A0ABV9Q3Y4</accession>
<comment type="caution">
    <text evidence="8">The sequence shown here is derived from an EMBL/GenBank/DDBJ whole genome shotgun (WGS) entry which is preliminary data.</text>
</comment>
<evidence type="ECO:0000256" key="5">
    <source>
        <dbReference type="SAM" id="Phobius"/>
    </source>
</evidence>
<dbReference type="NCBIfam" id="NF040608">
    <property type="entry name" value="division_SteA"/>
    <property type="match status" value="1"/>
</dbReference>
<keyword evidence="3" id="KW-0418">Kinase</keyword>
<keyword evidence="5" id="KW-0472">Membrane</keyword>
<dbReference type="Pfam" id="PF04263">
    <property type="entry name" value="TPK_catalytic"/>
    <property type="match status" value="1"/>
</dbReference>
<keyword evidence="2" id="KW-0547">Nucleotide-binding</keyword>
<organism evidence="8 9">
    <name type="scientific">Effusibacillus consociatus</name>
    <dbReference type="NCBI Taxonomy" id="1117041"/>
    <lineage>
        <taxon>Bacteria</taxon>
        <taxon>Bacillati</taxon>
        <taxon>Bacillota</taxon>
        <taxon>Bacilli</taxon>
        <taxon>Bacillales</taxon>
        <taxon>Alicyclobacillaceae</taxon>
        <taxon>Effusibacillus</taxon>
    </lineage>
</organism>
<keyword evidence="9" id="KW-1185">Reference proteome</keyword>
<sequence length="393" mass="43258">MGMAILPQRVRIEQVRTAGLVRCDPKTKHLIPRLQHGEIAILAHEDLDEIAAKGLIETRVAAVVNTRCSMTGRYPNRGPLLLLQAGIPLLDLEEGEPDDGEPSLFEVVHDGDFMTIIDGSLYVRDRFVGQAQVLTKSEIGKRMAFAQTNSSTELHRFLDNTLQYASLEKDFFLGALPSLNLRTKIQGKHVLVVVRGRTYREDLQAIFHYIREQKPVLIGVDGGADALLQAGFRPDAIVGDMDSVTDSALTCGAELIVHAYTDGSAPGLKRVQRLGVKAHKYPAPGTSEDIAMLIAHELGAELIVAVGTHTNMVDFLEKGRKGMSSTLLTRMRVGPKLVDAKGVSQLYQTRVSWKALLVVVLATLIPVTMLASVNPVVRNILRILYWKMKLIFT</sequence>
<keyword evidence="5" id="KW-0812">Transmembrane</keyword>
<protein>
    <submittedName>
        <fullName evidence="8">Cytokinetic ring protein SteA</fullName>
    </submittedName>
</protein>
<dbReference type="SUPFAM" id="SSF63999">
    <property type="entry name" value="Thiamin pyrophosphokinase, catalytic domain"/>
    <property type="match status" value="1"/>
</dbReference>
<dbReference type="InterPro" id="IPR007371">
    <property type="entry name" value="TPK_catalytic"/>
</dbReference>
<dbReference type="Proteomes" id="UP001596002">
    <property type="component" value="Unassembled WGS sequence"/>
</dbReference>
<proteinExistence type="predicted"/>
<evidence type="ECO:0000256" key="4">
    <source>
        <dbReference type="ARBA" id="ARBA00022840"/>
    </source>
</evidence>